<feature type="compositionally biased region" description="Polar residues" evidence="1">
    <location>
        <begin position="85"/>
        <end position="100"/>
    </location>
</feature>
<dbReference type="GO" id="GO:0003713">
    <property type="term" value="F:transcription coactivator activity"/>
    <property type="evidence" value="ECO:0007669"/>
    <property type="project" value="InterPro"/>
</dbReference>
<dbReference type="PANTHER" id="PTHR33137">
    <property type="entry name" value="MEDIATOR OF RNA POLYMERASE II TRANSCRIPTION SUBUNIT 15A-RELATED"/>
    <property type="match status" value="1"/>
</dbReference>
<gene>
    <name evidence="3" type="ORF">TanjilG_02827</name>
</gene>
<dbReference type="Pfam" id="PF21539">
    <property type="entry name" value="Med15_C"/>
    <property type="match status" value="1"/>
</dbReference>
<dbReference type="InterPro" id="IPR048386">
    <property type="entry name" value="Med15_C"/>
</dbReference>
<dbReference type="EMBL" id="CM007364">
    <property type="protein sequence ID" value="OIW13307.1"/>
    <property type="molecule type" value="Genomic_DNA"/>
</dbReference>
<evidence type="ECO:0000313" key="3">
    <source>
        <dbReference type="EMBL" id="OIW13307.1"/>
    </source>
</evidence>
<dbReference type="AlphaFoldDB" id="A0A4P1RLP7"/>
<dbReference type="PANTHER" id="PTHR33137:SF37">
    <property type="entry name" value="MEDIATOR COMPLEX SUBUNIT 15 KIX DOMAIN-CONTAINING PROTEIN"/>
    <property type="match status" value="1"/>
</dbReference>
<keyword evidence="4" id="KW-1185">Reference proteome</keyword>
<evidence type="ECO:0000259" key="2">
    <source>
        <dbReference type="Pfam" id="PF21539"/>
    </source>
</evidence>
<name>A0A4P1RLP7_LUPAN</name>
<evidence type="ECO:0000256" key="1">
    <source>
        <dbReference type="SAM" id="MobiDB-lite"/>
    </source>
</evidence>
<dbReference type="OrthoDB" id="1896842at2759"/>
<feature type="domain" description="ARC105/Med15 mediator subunit C-terminal" evidence="2">
    <location>
        <begin position="367"/>
        <end position="436"/>
    </location>
</feature>
<dbReference type="GO" id="GO:0031490">
    <property type="term" value="F:chromatin DNA binding"/>
    <property type="evidence" value="ECO:0007669"/>
    <property type="project" value="InterPro"/>
</dbReference>
<dbReference type="KEGG" id="lang:109345941"/>
<protein>
    <recommendedName>
        <fullName evidence="2">ARC105/Med15 mediator subunit C-terminal domain-containing protein</fullName>
    </recommendedName>
</protein>
<evidence type="ECO:0000313" key="4">
    <source>
        <dbReference type="Proteomes" id="UP000188354"/>
    </source>
</evidence>
<feature type="region of interest" description="Disordered" evidence="1">
    <location>
        <begin position="84"/>
        <end position="126"/>
    </location>
</feature>
<dbReference type="STRING" id="3871.A0A4P1RLP7"/>
<dbReference type="Gramene" id="OIW13307">
    <property type="protein sequence ID" value="OIW13307"/>
    <property type="gene ID" value="TanjilG_02827"/>
</dbReference>
<dbReference type="InterPro" id="IPR044661">
    <property type="entry name" value="MED15a/b/c-like"/>
</dbReference>
<reference evidence="3 4" key="1">
    <citation type="journal article" date="2017" name="Plant Biotechnol. J.">
        <title>A comprehensive draft genome sequence for lupin (Lupinus angustifolius), an emerging health food: insights into plant-microbe interactions and legume evolution.</title>
        <authorList>
            <person name="Hane J.K."/>
            <person name="Ming Y."/>
            <person name="Kamphuis L.G."/>
            <person name="Nelson M.N."/>
            <person name="Garg G."/>
            <person name="Atkins C.A."/>
            <person name="Bayer P.E."/>
            <person name="Bravo A."/>
            <person name="Bringans S."/>
            <person name="Cannon S."/>
            <person name="Edwards D."/>
            <person name="Foley R."/>
            <person name="Gao L.L."/>
            <person name="Harrison M.J."/>
            <person name="Huang W."/>
            <person name="Hurgobin B."/>
            <person name="Li S."/>
            <person name="Liu C.W."/>
            <person name="McGrath A."/>
            <person name="Morahan G."/>
            <person name="Murray J."/>
            <person name="Weller J."/>
            <person name="Jian J."/>
            <person name="Singh K.B."/>
        </authorList>
    </citation>
    <scope>NUCLEOTIDE SEQUENCE [LARGE SCALE GENOMIC DNA]</scope>
    <source>
        <strain evidence="4">cv. Tanjil</strain>
        <tissue evidence="3">Whole plant</tissue>
    </source>
</reference>
<accession>A0A4P1RLP7</accession>
<sequence>MRNTHVRNLHSLYKNICTILQQHESVPQQPQTAQIRNLKHHKQLLETAFDAFKLKKNQITPGLKQKVENLEKYIHHVRHAKIVSSHHQMQNSAEMHSAQQLVPPHSRNSHADISEKKPTSQSSPQIFQVPNQFSSSQQQANEVSIIQGCGNNVQAPISGEKESLKSFIITTPGVPASPLLEECSNVNETSQNGTLISDDTSAAMQGLIKVLSSMSDEALMASSGEIGAVVCLNDCISTLEPLNVSPNSAIDKYLEGVNDADLRTRYLTCDDYVRRGREMSHIINSRPTSESFFHFTSQENYTLLEEIKKINNRLIDTEVVIDEEKTNPSANGGVDEHGGRRILVKLVFNSISVNVNLMSQYASSNKKSIIKPLRVLVPSSYPLCSPVILDEMPSKISKDLDNLSMKAKFKLRLSLQSLNQPMSLRDIATSWDRCAREAICEYAKLHGGGTFSSKYGGWEICHDGG</sequence>
<proteinExistence type="predicted"/>
<dbReference type="Proteomes" id="UP000188354">
    <property type="component" value="Chromosome LG04"/>
</dbReference>
<feature type="compositionally biased region" description="Basic and acidic residues" evidence="1">
    <location>
        <begin position="109"/>
        <end position="118"/>
    </location>
</feature>
<organism evidence="3 4">
    <name type="scientific">Lupinus angustifolius</name>
    <name type="common">Narrow-leaved blue lupine</name>
    <dbReference type="NCBI Taxonomy" id="3871"/>
    <lineage>
        <taxon>Eukaryota</taxon>
        <taxon>Viridiplantae</taxon>
        <taxon>Streptophyta</taxon>
        <taxon>Embryophyta</taxon>
        <taxon>Tracheophyta</taxon>
        <taxon>Spermatophyta</taxon>
        <taxon>Magnoliopsida</taxon>
        <taxon>eudicotyledons</taxon>
        <taxon>Gunneridae</taxon>
        <taxon>Pentapetalae</taxon>
        <taxon>rosids</taxon>
        <taxon>fabids</taxon>
        <taxon>Fabales</taxon>
        <taxon>Fabaceae</taxon>
        <taxon>Papilionoideae</taxon>
        <taxon>50 kb inversion clade</taxon>
        <taxon>genistoids sensu lato</taxon>
        <taxon>core genistoids</taxon>
        <taxon>Genisteae</taxon>
        <taxon>Lupinus</taxon>
    </lineage>
</organism>